<dbReference type="RefSeq" id="WP_112282268.1">
    <property type="nucleotide sequence ID" value="NZ_MASW01000002.1"/>
</dbReference>
<dbReference type="EMBL" id="MASW01000002">
    <property type="protein sequence ID" value="PXY28256.1"/>
    <property type="molecule type" value="Genomic_DNA"/>
</dbReference>
<keyword evidence="1" id="KW-0472">Membrane</keyword>
<feature type="transmembrane region" description="Helical" evidence="1">
    <location>
        <begin position="61"/>
        <end position="79"/>
    </location>
</feature>
<gene>
    <name evidence="2" type="ORF">BAY60_18220</name>
</gene>
<name>A0A2V4B283_9PSEU</name>
<comment type="caution">
    <text evidence="2">The sequence shown here is derived from an EMBL/GenBank/DDBJ whole genome shotgun (WGS) entry which is preliminary data.</text>
</comment>
<evidence type="ECO:0000256" key="1">
    <source>
        <dbReference type="SAM" id="Phobius"/>
    </source>
</evidence>
<organism evidence="2 3">
    <name type="scientific">Prauserella muralis</name>
    <dbReference type="NCBI Taxonomy" id="588067"/>
    <lineage>
        <taxon>Bacteria</taxon>
        <taxon>Bacillati</taxon>
        <taxon>Actinomycetota</taxon>
        <taxon>Actinomycetes</taxon>
        <taxon>Pseudonocardiales</taxon>
        <taxon>Pseudonocardiaceae</taxon>
        <taxon>Prauserella</taxon>
    </lineage>
</organism>
<evidence type="ECO:0000313" key="3">
    <source>
        <dbReference type="Proteomes" id="UP000249915"/>
    </source>
</evidence>
<protein>
    <submittedName>
        <fullName evidence="2">Uncharacterized protein</fullName>
    </submittedName>
</protein>
<evidence type="ECO:0000313" key="2">
    <source>
        <dbReference type="EMBL" id="PXY28256.1"/>
    </source>
</evidence>
<keyword evidence="3" id="KW-1185">Reference proteome</keyword>
<keyword evidence="1" id="KW-1133">Transmembrane helix</keyword>
<accession>A0A2V4B283</accession>
<keyword evidence="1" id="KW-0812">Transmembrane</keyword>
<feature type="transmembrane region" description="Helical" evidence="1">
    <location>
        <begin position="24"/>
        <end position="40"/>
    </location>
</feature>
<reference evidence="2 3" key="1">
    <citation type="submission" date="2016-07" db="EMBL/GenBank/DDBJ databases">
        <title>Draft genome sequence of Prauserella muralis DSM 45305, isolated from a mould-covered wall in an indoor environment.</title>
        <authorList>
            <person name="Ruckert C."/>
            <person name="Albersmeier A."/>
            <person name="Jiang C.-L."/>
            <person name="Jiang Y."/>
            <person name="Kalinowski J."/>
            <person name="Schneider O."/>
            <person name="Winkler A."/>
            <person name="Zotchev S.B."/>
        </authorList>
    </citation>
    <scope>NUCLEOTIDE SEQUENCE [LARGE SCALE GENOMIC DNA]</scope>
    <source>
        <strain evidence="2 3">DSM 45305</strain>
    </source>
</reference>
<dbReference type="Proteomes" id="UP000249915">
    <property type="component" value="Unassembled WGS sequence"/>
</dbReference>
<dbReference type="AlphaFoldDB" id="A0A2V4B283"/>
<proteinExistence type="predicted"/>
<sequence length="92" mass="10488">MWACCWCSLLAAQALRRNRGDLATLGTILAAFYILWMYQRTMHGPTPRPVQRMRELNHREVWAVAPLLMLIVAFGVYPSRCSTSSPRPSRAP</sequence>